<keyword evidence="5" id="KW-0106">Calcium</keyword>
<keyword evidence="3" id="KW-0865">Zymogen</keyword>
<dbReference type="PIRSF" id="PIRSF001227">
    <property type="entry name" value="Pen_acylase"/>
    <property type="match status" value="1"/>
</dbReference>
<dbReference type="InterPro" id="IPR014395">
    <property type="entry name" value="Pen/GL7ACA/AHL_acylase"/>
</dbReference>
<dbReference type="Gene3D" id="3.60.20.10">
    <property type="entry name" value="Glutamine Phosphoribosylpyrophosphate, subunit 1, domain 1"/>
    <property type="match status" value="1"/>
</dbReference>
<dbReference type="InterPro" id="IPR043147">
    <property type="entry name" value="Penicillin_amidase_A-knob"/>
</dbReference>
<evidence type="ECO:0000256" key="4">
    <source>
        <dbReference type="PIRSR" id="PIRSR001227-1"/>
    </source>
</evidence>
<keyword evidence="7" id="KW-1185">Reference proteome</keyword>
<dbReference type="GO" id="GO:0017000">
    <property type="term" value="P:antibiotic biosynthetic process"/>
    <property type="evidence" value="ECO:0007669"/>
    <property type="project" value="InterPro"/>
</dbReference>
<feature type="binding site" evidence="5">
    <location>
        <position position="195"/>
    </location>
    <ligand>
        <name>Ca(2+)</name>
        <dbReference type="ChEBI" id="CHEBI:29108"/>
    </ligand>
</feature>
<comment type="cofactor">
    <cofactor evidence="5">
        <name>Ca(2+)</name>
        <dbReference type="ChEBI" id="CHEBI:29108"/>
    </cofactor>
    <text evidence="5">Binds 1 Ca(2+) ion per dimer.</text>
</comment>
<dbReference type="SUPFAM" id="SSF56235">
    <property type="entry name" value="N-terminal nucleophile aminohydrolases (Ntn hydrolases)"/>
    <property type="match status" value="1"/>
</dbReference>
<evidence type="ECO:0000256" key="1">
    <source>
        <dbReference type="ARBA" id="ARBA00006586"/>
    </source>
</evidence>
<dbReference type="InterPro" id="IPR043146">
    <property type="entry name" value="Penicillin_amidase_N_B-knob"/>
</dbReference>
<dbReference type="PANTHER" id="PTHR34218:SF4">
    <property type="entry name" value="ACYL-HOMOSERINE LACTONE ACYLASE QUIP"/>
    <property type="match status" value="1"/>
</dbReference>
<dbReference type="CDD" id="cd03747">
    <property type="entry name" value="Ntn_PGA_like"/>
    <property type="match status" value="1"/>
</dbReference>
<dbReference type="Gene3D" id="2.30.120.10">
    <property type="match status" value="1"/>
</dbReference>
<dbReference type="PANTHER" id="PTHR34218">
    <property type="entry name" value="PEPTIDASE S45 PENICILLIN AMIDASE"/>
    <property type="match status" value="1"/>
</dbReference>
<feature type="binding site" evidence="5">
    <location>
        <position position="334"/>
    </location>
    <ligand>
        <name>Ca(2+)</name>
        <dbReference type="ChEBI" id="CHEBI:29108"/>
    </ligand>
</feature>
<dbReference type="RefSeq" id="WP_108385022.1">
    <property type="nucleotide sequence ID" value="NZ_QBUD01000001.1"/>
</dbReference>
<evidence type="ECO:0000256" key="5">
    <source>
        <dbReference type="PIRSR" id="PIRSR001227-2"/>
    </source>
</evidence>
<dbReference type="InterPro" id="IPR002692">
    <property type="entry name" value="S45"/>
</dbReference>
<gene>
    <name evidence="6" type="ORF">C8N45_101994</name>
</gene>
<dbReference type="InterPro" id="IPR029055">
    <property type="entry name" value="Ntn_hydrolases_N"/>
</dbReference>
<dbReference type="GO" id="GO:0046872">
    <property type="term" value="F:metal ion binding"/>
    <property type="evidence" value="ECO:0007669"/>
    <property type="project" value="UniProtKB-KW"/>
</dbReference>
<dbReference type="GO" id="GO:0016811">
    <property type="term" value="F:hydrolase activity, acting on carbon-nitrogen (but not peptide) bonds, in linear amides"/>
    <property type="evidence" value="ECO:0007669"/>
    <property type="project" value="InterPro"/>
</dbReference>
<evidence type="ECO:0000256" key="2">
    <source>
        <dbReference type="ARBA" id="ARBA00022801"/>
    </source>
</evidence>
<reference evidence="6 7" key="1">
    <citation type="submission" date="2018-04" db="EMBL/GenBank/DDBJ databases">
        <title>Genomic Encyclopedia of Archaeal and Bacterial Type Strains, Phase II (KMG-II): from individual species to whole genera.</title>
        <authorList>
            <person name="Goeker M."/>
        </authorList>
    </citation>
    <scope>NUCLEOTIDE SEQUENCE [LARGE SCALE GENOMIC DNA]</scope>
    <source>
        <strain evidence="6 7">DSM 29955</strain>
    </source>
</reference>
<organism evidence="6 7">
    <name type="scientific">Yoonia sediminilitoris</name>
    <dbReference type="NCBI Taxonomy" id="1286148"/>
    <lineage>
        <taxon>Bacteria</taxon>
        <taxon>Pseudomonadati</taxon>
        <taxon>Pseudomonadota</taxon>
        <taxon>Alphaproteobacteria</taxon>
        <taxon>Rhodobacterales</taxon>
        <taxon>Paracoccaceae</taxon>
        <taxon>Yoonia</taxon>
    </lineage>
</organism>
<comment type="similarity">
    <text evidence="1">Belongs to the peptidase S45 family.</text>
</comment>
<feature type="active site" description="Nucleophile" evidence="4">
    <location>
        <position position="262"/>
    </location>
</feature>
<dbReference type="InterPro" id="IPR023343">
    <property type="entry name" value="Penicillin_amidase_dom1"/>
</dbReference>
<sequence>MALLFRWLVTLATALICLVVAALVLAYYFFERSLPDYNAASTVTGITAPVEIVRDNANVPHIFGETDADVFFALGYAHAQDRLWQMTLNRRAAQGRLAELFGASEIQTDVLIRRLDIYGHAVASVAAQNEDTTIALNAYSDGVNAWLNEVNAGARGRGAPEMWLFNHPISPWEPADSLAILKLMALTLTSQAQNEVLRARTSLILDNNDRLRDIMPDDPTSGIAALPEFAALVPNVPDYMPNMRMAYDPLSPIKPPMLAGASNAWAANAARSASGATLLANDPHLGLTAPTIWYLARLELSSGGVIGGTIPGMPLVLTGRSDALGWGLTSANVDDQDILIEEVNPQNPDEYRDIDGWKPFRTRDSIISVKGGAAITIKLRWTINGPVLPPDQLDLGTITPPGHVTALAWSALTDKDTSMSAAIGIMRSSTVDEAIYAGRDFIAPSQNLTLADRNRIALKTIGALPARDEAHQSKGRYPSFGYLPENRWRGRFPYIDNPEFINPTGGILGNTNNKIVDREFPLHVSYNWGDTQRIYRWRRLMQARSVHTRDSFIEAQQDTVSFAARSILTLMGADLWFTGDAALQGTPERRRQTALDLLSAWNGEMNEHLPEPLIYAAWVREFQKRLIRDELGPLASEFTHANPVFIERVFRDIDGASVWCDVIQSASVETCTDIARQALDDALIWITENHGPAIEAVRWGDAHQATHDHPVLGQAPLLHWFVNIRQSTSGGDHTLQRGLTSGTGLQPFQNVHSAGYRGVYDFADPDSSVFITATGQSGHPLSRYYDNLGELWRRGEYIPMSLDPDLARAAAVGVSVLRPAR</sequence>
<dbReference type="Gene3D" id="1.10.1400.10">
    <property type="match status" value="1"/>
</dbReference>
<name>A0A2T6KS52_9RHOB</name>
<dbReference type="EMBL" id="QBUD01000001">
    <property type="protein sequence ID" value="PUB19396.1"/>
    <property type="molecule type" value="Genomic_DNA"/>
</dbReference>
<accession>A0A2T6KS52</accession>
<dbReference type="Pfam" id="PF01804">
    <property type="entry name" value="Penicil_amidase"/>
    <property type="match status" value="1"/>
</dbReference>
<keyword evidence="2" id="KW-0378">Hydrolase</keyword>
<dbReference type="OrthoDB" id="9760084at2"/>
<proteinExistence type="inferred from homology"/>
<dbReference type="Proteomes" id="UP000244523">
    <property type="component" value="Unassembled WGS sequence"/>
</dbReference>
<feature type="binding site" evidence="5">
    <location>
        <position position="337"/>
    </location>
    <ligand>
        <name>Ca(2+)</name>
        <dbReference type="ChEBI" id="CHEBI:29108"/>
    </ligand>
</feature>
<comment type="caution">
    <text evidence="6">The sequence shown here is derived from an EMBL/GenBank/DDBJ whole genome shotgun (WGS) entry which is preliminary data.</text>
</comment>
<evidence type="ECO:0000313" key="7">
    <source>
        <dbReference type="Proteomes" id="UP000244523"/>
    </source>
</evidence>
<evidence type="ECO:0000256" key="3">
    <source>
        <dbReference type="ARBA" id="ARBA00023145"/>
    </source>
</evidence>
<dbReference type="AlphaFoldDB" id="A0A2T6KS52"/>
<evidence type="ECO:0000313" key="6">
    <source>
        <dbReference type="EMBL" id="PUB19396.1"/>
    </source>
</evidence>
<dbReference type="Gene3D" id="1.10.439.10">
    <property type="entry name" value="Penicillin Amidohydrolase, domain 1"/>
    <property type="match status" value="1"/>
</dbReference>
<protein>
    <submittedName>
        <fullName evidence="6">Penicillin amidase</fullName>
    </submittedName>
</protein>
<keyword evidence="5" id="KW-0479">Metal-binding</keyword>